<sequence length="249" mass="28266">MNGIQKFILDLYPTTKLLLFCSVVLSMIIVQNIVFSYLLVPLCFLIAILASKGKIFFNLFMKALLPIALMIFLLQIFFYPGETILWELGIFSISQEGVVFSLTLISRLLSIGAAFLLFFQITPIKDFIYSIEKLGMSPKAAYVIFSTFQIIPEIKKTSTTIMDAQKARGVETEGNIIVRAKAFFPTLAPLFLTSITSTEERAMALEARAFTVKGKKTRLHHLEKTGKDQFVRILLLLLLVMIIVWRYFI</sequence>
<gene>
    <name evidence="7" type="ORF">ACFSFW_23385</name>
</gene>
<feature type="transmembrane region" description="Helical" evidence="6">
    <location>
        <begin position="59"/>
        <end position="78"/>
    </location>
</feature>
<feature type="transmembrane region" description="Helical" evidence="6">
    <location>
        <begin position="98"/>
        <end position="119"/>
    </location>
</feature>
<dbReference type="EMBL" id="JBHUEK010000034">
    <property type="protein sequence ID" value="MFD1781594.1"/>
    <property type="molecule type" value="Genomic_DNA"/>
</dbReference>
<evidence type="ECO:0000256" key="6">
    <source>
        <dbReference type="SAM" id="Phobius"/>
    </source>
</evidence>
<evidence type="ECO:0000256" key="1">
    <source>
        <dbReference type="ARBA" id="ARBA00004141"/>
    </source>
</evidence>
<dbReference type="PANTHER" id="PTHR34857">
    <property type="entry name" value="SLL0384 PROTEIN"/>
    <property type="match status" value="1"/>
</dbReference>
<keyword evidence="3 6" id="KW-0812">Transmembrane</keyword>
<feature type="transmembrane region" description="Helical" evidence="6">
    <location>
        <begin position="17"/>
        <end position="47"/>
    </location>
</feature>
<keyword evidence="5 6" id="KW-0472">Membrane</keyword>
<dbReference type="Proteomes" id="UP001597227">
    <property type="component" value="Unassembled WGS sequence"/>
</dbReference>
<dbReference type="RefSeq" id="WP_388042002.1">
    <property type="nucleotide sequence ID" value="NZ_JBHUEK010000034.1"/>
</dbReference>
<evidence type="ECO:0000256" key="5">
    <source>
        <dbReference type="ARBA" id="ARBA00023136"/>
    </source>
</evidence>
<keyword evidence="8" id="KW-1185">Reference proteome</keyword>
<proteinExistence type="predicted"/>
<evidence type="ECO:0000313" key="7">
    <source>
        <dbReference type="EMBL" id="MFD1781594.1"/>
    </source>
</evidence>
<protein>
    <submittedName>
        <fullName evidence="7">Energy-coupling factor transporter transmembrane component T</fullName>
    </submittedName>
</protein>
<dbReference type="InterPro" id="IPR051611">
    <property type="entry name" value="ECF_transporter_component"/>
</dbReference>
<comment type="caution">
    <text evidence="7">The sequence shown here is derived from an EMBL/GenBank/DDBJ whole genome shotgun (WGS) entry which is preliminary data.</text>
</comment>
<name>A0ABW4MV68_9BACI</name>
<feature type="transmembrane region" description="Helical" evidence="6">
    <location>
        <begin position="230"/>
        <end position="248"/>
    </location>
</feature>
<keyword evidence="2" id="KW-1003">Cell membrane</keyword>
<reference evidence="8" key="1">
    <citation type="journal article" date="2019" name="Int. J. Syst. Evol. Microbiol.">
        <title>The Global Catalogue of Microorganisms (GCM) 10K type strain sequencing project: providing services to taxonomists for standard genome sequencing and annotation.</title>
        <authorList>
            <consortium name="The Broad Institute Genomics Platform"/>
            <consortium name="The Broad Institute Genome Sequencing Center for Infectious Disease"/>
            <person name="Wu L."/>
            <person name="Ma J."/>
        </authorList>
    </citation>
    <scope>NUCLEOTIDE SEQUENCE [LARGE SCALE GENOMIC DNA]</scope>
    <source>
        <strain evidence="8">CCUG 15531</strain>
    </source>
</reference>
<evidence type="ECO:0000256" key="3">
    <source>
        <dbReference type="ARBA" id="ARBA00022692"/>
    </source>
</evidence>
<dbReference type="Pfam" id="PF02361">
    <property type="entry name" value="CbiQ"/>
    <property type="match status" value="1"/>
</dbReference>
<evidence type="ECO:0000256" key="2">
    <source>
        <dbReference type="ARBA" id="ARBA00022475"/>
    </source>
</evidence>
<evidence type="ECO:0000256" key="4">
    <source>
        <dbReference type="ARBA" id="ARBA00022989"/>
    </source>
</evidence>
<keyword evidence="4 6" id="KW-1133">Transmembrane helix</keyword>
<dbReference type="InterPro" id="IPR003339">
    <property type="entry name" value="ABC/ECF_trnsptr_transmembrane"/>
</dbReference>
<comment type="subcellular location">
    <subcellularLocation>
        <location evidence="1">Membrane</location>
        <topology evidence="1">Multi-pass membrane protein</topology>
    </subcellularLocation>
</comment>
<accession>A0ABW4MV68</accession>
<organism evidence="7 8">
    <name type="scientific">Fredinandcohnia salidurans</name>
    <dbReference type="NCBI Taxonomy" id="2595041"/>
    <lineage>
        <taxon>Bacteria</taxon>
        <taxon>Bacillati</taxon>
        <taxon>Bacillota</taxon>
        <taxon>Bacilli</taxon>
        <taxon>Bacillales</taxon>
        <taxon>Bacillaceae</taxon>
        <taxon>Fredinandcohnia</taxon>
    </lineage>
</organism>
<dbReference type="CDD" id="cd16914">
    <property type="entry name" value="EcfT"/>
    <property type="match status" value="1"/>
</dbReference>
<dbReference type="PANTHER" id="PTHR34857:SF2">
    <property type="entry name" value="SLL0384 PROTEIN"/>
    <property type="match status" value="1"/>
</dbReference>
<evidence type="ECO:0000313" key="8">
    <source>
        <dbReference type="Proteomes" id="UP001597227"/>
    </source>
</evidence>